<dbReference type="KEGG" id="hhb:Hhub_3471"/>
<keyword evidence="1" id="KW-0472">Membrane</keyword>
<proteinExistence type="predicted"/>
<feature type="transmembrane region" description="Helical" evidence="1">
    <location>
        <begin position="30"/>
        <end position="53"/>
    </location>
</feature>
<evidence type="ECO:0000256" key="1">
    <source>
        <dbReference type="SAM" id="Phobius"/>
    </source>
</evidence>
<dbReference type="RefSeq" id="WP_059057811.1">
    <property type="nucleotide sequence ID" value="NZ_CEML01000001.1"/>
</dbReference>
<accession>A0A0U5HX22</accession>
<name>A0A0U5HX22_9EURY</name>
<evidence type="ECO:0000313" key="4">
    <source>
        <dbReference type="Proteomes" id="UP000066737"/>
    </source>
</evidence>
<dbReference type="GeneID" id="26660083"/>
<protein>
    <submittedName>
        <fullName evidence="3">DMT superfamily transport protein</fullName>
    </submittedName>
</protein>
<dbReference type="InterPro" id="IPR000620">
    <property type="entry name" value="EamA_dom"/>
</dbReference>
<dbReference type="Pfam" id="PF00892">
    <property type="entry name" value="EamA"/>
    <property type="match status" value="1"/>
</dbReference>
<sequence>MVGSSVLIAVVALVLYGAWAVTAGVATRSMAAVNAVFVSYVAGIAVAGGYALWTRQPVTGSRVDLAFAAVSGVCLAAGTIGFYAALARGNMAVVSAIVALYFVIPAVVGVLYFDAALSATNVAGLALAVVAVVLVAS</sequence>
<feature type="transmembrane region" description="Helical" evidence="1">
    <location>
        <begin position="65"/>
        <end position="86"/>
    </location>
</feature>
<dbReference type="OrthoDB" id="312690at2157"/>
<dbReference type="AlphaFoldDB" id="A0A0U5HX22"/>
<dbReference type="GO" id="GO:0016020">
    <property type="term" value="C:membrane"/>
    <property type="evidence" value="ECO:0007669"/>
    <property type="project" value="InterPro"/>
</dbReference>
<dbReference type="Proteomes" id="UP000066737">
    <property type="component" value="Chromosome I"/>
</dbReference>
<keyword evidence="1" id="KW-1133">Transmembrane helix</keyword>
<gene>
    <name evidence="3" type="ORF">HHUB_3471</name>
</gene>
<feature type="transmembrane region" description="Helical" evidence="1">
    <location>
        <begin position="119"/>
        <end position="136"/>
    </location>
</feature>
<keyword evidence="1" id="KW-0812">Transmembrane</keyword>
<feature type="domain" description="EamA" evidence="2">
    <location>
        <begin position="5"/>
        <end position="136"/>
    </location>
</feature>
<evidence type="ECO:0000259" key="2">
    <source>
        <dbReference type="Pfam" id="PF00892"/>
    </source>
</evidence>
<dbReference type="STRING" id="1407499.HHUB_3471"/>
<evidence type="ECO:0000313" key="3">
    <source>
        <dbReference type="EMBL" id="CQH61511.1"/>
    </source>
</evidence>
<dbReference type="SUPFAM" id="SSF103481">
    <property type="entry name" value="Multidrug resistance efflux transporter EmrE"/>
    <property type="match status" value="1"/>
</dbReference>
<dbReference type="InterPro" id="IPR037185">
    <property type="entry name" value="EmrE-like"/>
</dbReference>
<feature type="transmembrane region" description="Helical" evidence="1">
    <location>
        <begin position="92"/>
        <end position="112"/>
    </location>
</feature>
<reference evidence="4" key="1">
    <citation type="journal article" date="2016" name="Environ. Microbiol.">
        <title>The complete genome of a viable archaeum isolated from 123-million-year-old rock salt.</title>
        <authorList>
            <person name="Jaakkola S.T."/>
            <person name="Pfeiffer F."/>
            <person name="Ravantti J.J."/>
            <person name="Guo Q."/>
            <person name="Liu Y."/>
            <person name="Chen X."/>
            <person name="Ma H."/>
            <person name="Yang C."/>
            <person name="Oksanen H.M."/>
            <person name="Bamford D.H."/>
        </authorList>
    </citation>
    <scope>NUCLEOTIDE SEQUENCE</scope>
    <source>
        <strain evidence="4">JI20-1</strain>
    </source>
</reference>
<organism evidence="3 4">
    <name type="scientific">Halobacterium hubeiense</name>
    <dbReference type="NCBI Taxonomy" id="1407499"/>
    <lineage>
        <taxon>Archaea</taxon>
        <taxon>Methanobacteriati</taxon>
        <taxon>Methanobacteriota</taxon>
        <taxon>Stenosarchaea group</taxon>
        <taxon>Halobacteria</taxon>
        <taxon>Halobacteriales</taxon>
        <taxon>Halobacteriaceae</taxon>
        <taxon>Halobacterium</taxon>
    </lineage>
</organism>
<dbReference type="EMBL" id="LN831302">
    <property type="protein sequence ID" value="CQH61511.1"/>
    <property type="molecule type" value="Genomic_DNA"/>
</dbReference>
<keyword evidence="4" id="KW-1185">Reference proteome</keyword>